<dbReference type="EMBL" id="FZPH01000005">
    <property type="protein sequence ID" value="SNT38224.1"/>
    <property type="molecule type" value="Genomic_DNA"/>
</dbReference>
<proteinExistence type="predicted"/>
<reference evidence="1 2" key="1">
    <citation type="submission" date="2017-06" db="EMBL/GenBank/DDBJ databases">
        <authorList>
            <person name="Kim H.J."/>
            <person name="Triplett B.A."/>
        </authorList>
    </citation>
    <scope>NUCLEOTIDE SEQUENCE [LARGE SCALE GENOMIC DNA]</scope>
    <source>
        <strain evidence="1 2">CGMCC 4.5593</strain>
    </source>
</reference>
<dbReference type="OrthoDB" id="3278418at2"/>
<evidence type="ECO:0000313" key="2">
    <source>
        <dbReference type="Proteomes" id="UP000198362"/>
    </source>
</evidence>
<evidence type="ECO:0000313" key="1">
    <source>
        <dbReference type="EMBL" id="SNT38224.1"/>
    </source>
</evidence>
<keyword evidence="2" id="KW-1185">Reference proteome</keyword>
<organism evidence="1 2">
    <name type="scientific">Asanoa hainanensis</name>
    <dbReference type="NCBI Taxonomy" id="560556"/>
    <lineage>
        <taxon>Bacteria</taxon>
        <taxon>Bacillati</taxon>
        <taxon>Actinomycetota</taxon>
        <taxon>Actinomycetes</taxon>
        <taxon>Micromonosporales</taxon>
        <taxon>Micromonosporaceae</taxon>
        <taxon>Asanoa</taxon>
    </lineage>
</organism>
<accession>A0A239M854</accession>
<gene>
    <name evidence="1" type="ORF">SAMN05421812_105172</name>
</gene>
<dbReference type="RefSeq" id="WP_089248986.1">
    <property type="nucleotide sequence ID" value="NZ_FZPH01000005.1"/>
</dbReference>
<protein>
    <submittedName>
        <fullName evidence="1">Uncharacterized protein</fullName>
    </submittedName>
</protein>
<dbReference type="Proteomes" id="UP000198362">
    <property type="component" value="Unassembled WGS sequence"/>
</dbReference>
<sequence>MAAPSTAARAPRVWPPVRPDARTTWRQVRQAARWEHAAEHVSGPARTGRDGIAELLSKERYGADRILAALDLARADVSGSGPLTFARLEAWQREVLAVLAREDVVLDRAAPLLMTRWPAADPHDAEALAKLVAVLIKQTRR</sequence>
<name>A0A239M854_9ACTN</name>
<dbReference type="AlphaFoldDB" id="A0A239M854"/>